<gene>
    <name evidence="2" type="primary">LOC108738363</name>
</gene>
<dbReference type="RefSeq" id="XP_018327261.1">
    <property type="nucleotide sequence ID" value="XM_018471759.1"/>
</dbReference>
<sequence length="315" mass="35430">MSNTQLRTTSSISPIHDVYDLLSKYSYRPIVEEFNYERHSKQAIRIASWNLDNLTQEKARNLGVVEVICCTILDYKWSLVAIQGVRELLALKIICDELNRPTLPCIKIMKDNSRSWKYCMCDTKTGLGFIYDSVSNEWGVDIASLSHEIIDECQSIIITFSIKGVAFTIINVGSISSSAEEFEKSLRELLQNFTGPVLVVGDVNKITEQTEGNIIKELATLKAVIPLSLNTSCQHLKSNLRFTDTILINNVAQTAYYDDEWGVVREGLTHLAIPEGWDWGGAASTHCPVWAEFYVAPNKVLLESWKISLESDKGN</sequence>
<dbReference type="InterPro" id="IPR051675">
    <property type="entry name" value="Endo/Exo/Phosphatase_dom_1"/>
</dbReference>
<proteinExistence type="predicted"/>
<evidence type="ECO:0000313" key="2">
    <source>
        <dbReference type="RefSeq" id="XP_018327261.1"/>
    </source>
</evidence>
<dbReference type="AlphaFoldDB" id="A0A1W4WTN7"/>
<protein>
    <submittedName>
        <fullName evidence="2">Endonuclease/exonuclease/phosphatase family domain-containing protein 1-like</fullName>
    </submittedName>
</protein>
<dbReference type="KEGG" id="apln:108738363"/>
<accession>A0A1W4WTN7</accession>
<dbReference type="SUPFAM" id="SSF56219">
    <property type="entry name" value="DNase I-like"/>
    <property type="match status" value="1"/>
</dbReference>
<dbReference type="GeneID" id="108738363"/>
<name>A0A1W4WTN7_AGRPL</name>
<reference evidence="2" key="1">
    <citation type="submission" date="2025-08" db="UniProtKB">
        <authorList>
            <consortium name="RefSeq"/>
        </authorList>
    </citation>
    <scope>IDENTIFICATION</scope>
    <source>
        <tissue evidence="2">Entire body</tissue>
    </source>
</reference>
<dbReference type="InParanoid" id="A0A1W4WTN7"/>
<dbReference type="PANTHER" id="PTHR21180">
    <property type="entry name" value="ENDONUCLEASE/EXONUCLEASE/PHOSPHATASE FAMILY DOMAIN-CONTAINING PROTEIN 1"/>
    <property type="match status" value="1"/>
</dbReference>
<dbReference type="PANTHER" id="PTHR21180:SF32">
    <property type="entry name" value="ENDONUCLEASE_EXONUCLEASE_PHOSPHATASE FAMILY DOMAIN-CONTAINING PROTEIN 1"/>
    <property type="match status" value="1"/>
</dbReference>
<dbReference type="OrthoDB" id="6237065at2759"/>
<evidence type="ECO:0000313" key="1">
    <source>
        <dbReference type="Proteomes" id="UP000192223"/>
    </source>
</evidence>
<dbReference type="Gene3D" id="3.60.10.10">
    <property type="entry name" value="Endonuclease/exonuclease/phosphatase"/>
    <property type="match status" value="1"/>
</dbReference>
<keyword evidence="1" id="KW-1185">Reference proteome</keyword>
<dbReference type="InterPro" id="IPR036691">
    <property type="entry name" value="Endo/exonu/phosph_ase_sf"/>
</dbReference>
<dbReference type="STRING" id="224129.A0A1W4WTN7"/>
<organism evidence="1 2">
    <name type="scientific">Agrilus planipennis</name>
    <name type="common">Emerald ash borer</name>
    <name type="synonym">Agrilus marcopoli</name>
    <dbReference type="NCBI Taxonomy" id="224129"/>
    <lineage>
        <taxon>Eukaryota</taxon>
        <taxon>Metazoa</taxon>
        <taxon>Ecdysozoa</taxon>
        <taxon>Arthropoda</taxon>
        <taxon>Hexapoda</taxon>
        <taxon>Insecta</taxon>
        <taxon>Pterygota</taxon>
        <taxon>Neoptera</taxon>
        <taxon>Endopterygota</taxon>
        <taxon>Coleoptera</taxon>
        <taxon>Polyphaga</taxon>
        <taxon>Elateriformia</taxon>
        <taxon>Buprestoidea</taxon>
        <taxon>Buprestidae</taxon>
        <taxon>Agrilinae</taxon>
        <taxon>Agrilus</taxon>
    </lineage>
</organism>
<dbReference type="Proteomes" id="UP000192223">
    <property type="component" value="Unplaced"/>
</dbReference>